<reference evidence="3" key="1">
    <citation type="journal article" date="2020" name="Stud. Mycol.">
        <title>101 Dothideomycetes genomes: a test case for predicting lifestyles and emergence of pathogens.</title>
        <authorList>
            <person name="Haridas S."/>
            <person name="Albert R."/>
            <person name="Binder M."/>
            <person name="Bloem J."/>
            <person name="Labutti K."/>
            <person name="Salamov A."/>
            <person name="Andreopoulos B."/>
            <person name="Baker S."/>
            <person name="Barry K."/>
            <person name="Bills G."/>
            <person name="Bluhm B."/>
            <person name="Cannon C."/>
            <person name="Castanera R."/>
            <person name="Culley D."/>
            <person name="Daum C."/>
            <person name="Ezra D."/>
            <person name="Gonzalez J."/>
            <person name="Henrissat B."/>
            <person name="Kuo A."/>
            <person name="Liang C."/>
            <person name="Lipzen A."/>
            <person name="Lutzoni F."/>
            <person name="Magnuson J."/>
            <person name="Mondo S."/>
            <person name="Nolan M."/>
            <person name="Ohm R."/>
            <person name="Pangilinan J."/>
            <person name="Park H.-J."/>
            <person name="Ramirez L."/>
            <person name="Alfaro M."/>
            <person name="Sun H."/>
            <person name="Tritt A."/>
            <person name="Yoshinaga Y."/>
            <person name="Zwiers L.-H."/>
            <person name="Turgeon B."/>
            <person name="Goodwin S."/>
            <person name="Spatafora J."/>
            <person name="Crous P."/>
            <person name="Grigoriev I."/>
        </authorList>
    </citation>
    <scope>NUCLEOTIDE SEQUENCE</scope>
    <source>
        <strain evidence="3">CBS 115976</strain>
    </source>
</reference>
<keyword evidence="4" id="KW-1185">Reference proteome</keyword>
<evidence type="ECO:0000259" key="2">
    <source>
        <dbReference type="Pfam" id="PF00078"/>
    </source>
</evidence>
<dbReference type="InterPro" id="IPR000477">
    <property type="entry name" value="RT_dom"/>
</dbReference>
<protein>
    <recommendedName>
        <fullName evidence="2">Reverse transcriptase domain-containing protein</fullName>
    </recommendedName>
</protein>
<name>A0A6A6UK54_9PEZI</name>
<evidence type="ECO:0000256" key="1">
    <source>
        <dbReference type="SAM" id="MobiDB-lite"/>
    </source>
</evidence>
<evidence type="ECO:0000313" key="4">
    <source>
        <dbReference type="Proteomes" id="UP000799302"/>
    </source>
</evidence>
<evidence type="ECO:0000313" key="3">
    <source>
        <dbReference type="EMBL" id="KAF2671863.1"/>
    </source>
</evidence>
<feature type="domain" description="Reverse transcriptase" evidence="2">
    <location>
        <begin position="245"/>
        <end position="302"/>
    </location>
</feature>
<dbReference type="OrthoDB" id="5588148at2759"/>
<dbReference type="Gene3D" id="3.30.70.270">
    <property type="match status" value="1"/>
</dbReference>
<sequence>MAAPKHSSGKHSSGKENFAFDPTKPAFIMPAHKIERPDSVISNVSISRTESVSSADSIDIVIETPQSAHSLQSSPSLNPDAKPFSIETPIEPNANVARAESVSSEDSIDTREGIESPQPPQSPTLNADPFSVETLAEADDIATTDNMPVNHAELQTPIIMALQSPTAIPGTIATAPITHTFWYQANAIAPNTTDIHNTITSFAALRAARYFGTCSVLAHPGILMMAVHMHALKCRAFEEPENMLTLDSCIFFANDVLLFSADKTEHQRHLKCLLEMLTLSNLDVNEAKTKGFVNSADKLGFGLRDIETYERKEFAVPHAEDLERMGWLTAPAPEASNSEEEEIPLVSGAVDYELDERDNDEEVTAQHFEPVEASEEVKDEEEEEEEELEEEYEGDGWND</sequence>
<dbReference type="Pfam" id="PF00078">
    <property type="entry name" value="RVT_1"/>
    <property type="match status" value="1"/>
</dbReference>
<dbReference type="AlphaFoldDB" id="A0A6A6UK54"/>
<feature type="compositionally biased region" description="Polar residues" evidence="1">
    <location>
        <begin position="66"/>
        <end position="77"/>
    </location>
</feature>
<accession>A0A6A6UK54</accession>
<dbReference type="EMBL" id="MU004232">
    <property type="protein sequence ID" value="KAF2671863.1"/>
    <property type="molecule type" value="Genomic_DNA"/>
</dbReference>
<feature type="region of interest" description="Disordered" evidence="1">
    <location>
        <begin position="350"/>
        <end position="399"/>
    </location>
</feature>
<organism evidence="3 4">
    <name type="scientific">Microthyrium microscopicum</name>
    <dbReference type="NCBI Taxonomy" id="703497"/>
    <lineage>
        <taxon>Eukaryota</taxon>
        <taxon>Fungi</taxon>
        <taxon>Dikarya</taxon>
        <taxon>Ascomycota</taxon>
        <taxon>Pezizomycotina</taxon>
        <taxon>Dothideomycetes</taxon>
        <taxon>Dothideomycetes incertae sedis</taxon>
        <taxon>Microthyriales</taxon>
        <taxon>Microthyriaceae</taxon>
        <taxon>Microthyrium</taxon>
    </lineage>
</organism>
<proteinExistence type="predicted"/>
<dbReference type="Proteomes" id="UP000799302">
    <property type="component" value="Unassembled WGS sequence"/>
</dbReference>
<dbReference type="SUPFAM" id="SSF56672">
    <property type="entry name" value="DNA/RNA polymerases"/>
    <property type="match status" value="1"/>
</dbReference>
<gene>
    <name evidence="3" type="ORF">BT63DRAFT_182406</name>
</gene>
<feature type="region of interest" description="Disordered" evidence="1">
    <location>
        <begin position="1"/>
        <end position="23"/>
    </location>
</feature>
<feature type="compositionally biased region" description="Acidic residues" evidence="1">
    <location>
        <begin position="352"/>
        <end position="363"/>
    </location>
</feature>
<dbReference type="InterPro" id="IPR043128">
    <property type="entry name" value="Rev_trsase/Diguanyl_cyclase"/>
</dbReference>
<dbReference type="InterPro" id="IPR043502">
    <property type="entry name" value="DNA/RNA_pol_sf"/>
</dbReference>
<feature type="region of interest" description="Disordered" evidence="1">
    <location>
        <begin position="66"/>
        <end position="128"/>
    </location>
</feature>
<feature type="compositionally biased region" description="Acidic residues" evidence="1">
    <location>
        <begin position="372"/>
        <end position="399"/>
    </location>
</feature>